<dbReference type="GO" id="GO:0016020">
    <property type="term" value="C:membrane"/>
    <property type="evidence" value="ECO:0007669"/>
    <property type="project" value="UniProtKB-SubCell"/>
</dbReference>
<feature type="transmembrane region" description="Helical" evidence="5">
    <location>
        <begin position="98"/>
        <end position="124"/>
    </location>
</feature>
<evidence type="ECO:0000313" key="7">
    <source>
        <dbReference type="EMBL" id="GHP11552.1"/>
    </source>
</evidence>
<proteinExistence type="predicted"/>
<feature type="domain" description="STAS" evidence="6">
    <location>
        <begin position="463"/>
        <end position="553"/>
    </location>
</feature>
<keyword evidence="8" id="KW-1185">Reference proteome</keyword>
<dbReference type="PROSITE" id="PS50801">
    <property type="entry name" value="STAS"/>
    <property type="match status" value="1"/>
</dbReference>
<comment type="caution">
    <text evidence="7">The sequence shown here is derived from an EMBL/GenBank/DDBJ whole genome shotgun (WGS) entry which is preliminary data.</text>
</comment>
<feature type="transmembrane region" description="Helical" evidence="5">
    <location>
        <begin position="212"/>
        <end position="230"/>
    </location>
</feature>
<dbReference type="OrthoDB" id="288203at2759"/>
<name>A0A830HWK3_9CHLO</name>
<keyword evidence="4 5" id="KW-0472">Membrane</keyword>
<accession>A0A830HWK3</accession>
<dbReference type="CDD" id="cd07042">
    <property type="entry name" value="STAS_SulP_like_sulfate_transporter"/>
    <property type="match status" value="1"/>
</dbReference>
<organism evidence="7 8">
    <name type="scientific">Pycnococcus provasolii</name>
    <dbReference type="NCBI Taxonomy" id="41880"/>
    <lineage>
        <taxon>Eukaryota</taxon>
        <taxon>Viridiplantae</taxon>
        <taxon>Chlorophyta</taxon>
        <taxon>Pseudoscourfieldiophyceae</taxon>
        <taxon>Pseudoscourfieldiales</taxon>
        <taxon>Pycnococcaceae</taxon>
        <taxon>Pycnococcus</taxon>
    </lineage>
</organism>
<dbReference type="SUPFAM" id="SSF52091">
    <property type="entry name" value="SpoIIaa-like"/>
    <property type="match status" value="1"/>
</dbReference>
<dbReference type="Proteomes" id="UP000660262">
    <property type="component" value="Unassembled WGS sequence"/>
</dbReference>
<keyword evidence="2 5" id="KW-0812">Transmembrane</keyword>
<evidence type="ECO:0000256" key="5">
    <source>
        <dbReference type="SAM" id="Phobius"/>
    </source>
</evidence>
<dbReference type="InterPro" id="IPR036513">
    <property type="entry name" value="STAS_dom_sf"/>
</dbReference>
<dbReference type="InterPro" id="IPR052706">
    <property type="entry name" value="Membrane-Transporter-like"/>
</dbReference>
<dbReference type="Pfam" id="PF01740">
    <property type="entry name" value="STAS"/>
    <property type="match status" value="1"/>
</dbReference>
<evidence type="ECO:0000256" key="2">
    <source>
        <dbReference type="ARBA" id="ARBA00022692"/>
    </source>
</evidence>
<keyword evidence="3 5" id="KW-1133">Transmembrane helix</keyword>
<sequence length="615" mass="64528">MQSKATAPLHECMHELLVLVLVLVVPLRSHLRSLARFKKSPIHLGDLVVSQASSTTQSTQSDDSTTTEAATATVSYSSVVTNVLAGLTVSLAMIPESLAFTFVAGVAPQVGLAAAATMAGVCALLGAQPGVISGAAGATAVVIAPLVASHGVEYLFACIALTGVVQMIAGQLRLGKFIRLVPQPVMMGFVNGLALVIGSAQLQAFKGIGSEALFPMIGLVALTMALIYAVPRYVTKKLPAPLVAIVAVTTLVRTAAIDTKTIGDIASVAGTLPTLHFPQVPLSFDMLATIAPYAVSVAAVGLIETLLTQQLVDSITERRTETHTECIAQGVANVATGFLGGMGGCAMIGQSMINVNAGGRTRVSGLTCAACLLGFIVIGSALIEAVPLAALVGTMWMLVLDIWDKSTFKRIGKVPKTDIVVVATVTAVTVATNLAVAVFCGVIIASLSYSWKSAQRIFVQRQVEEKAYNGNSAAVYVFTGPLFFGSTTLFGELVDPRSEEEAVVVLDFLDSRIWDGSGLEAINEVVAKLETCGKEVHIRHLSPDCRGLLDRAGDLVEVNVLEDPEYGVAVDYDRSILSGLGGGLLNVNRTDEERMQAAIKRQYTVGGEKIYVKRT</sequence>
<evidence type="ECO:0000256" key="1">
    <source>
        <dbReference type="ARBA" id="ARBA00004141"/>
    </source>
</evidence>
<reference evidence="7" key="1">
    <citation type="submission" date="2020-10" db="EMBL/GenBank/DDBJ databases">
        <title>Unveiling of a novel bifunctional photoreceptor, Dualchrome1, isolated from a cosmopolitan green alga.</title>
        <authorList>
            <person name="Suzuki S."/>
            <person name="Kawachi M."/>
        </authorList>
    </citation>
    <scope>NUCLEOTIDE SEQUENCE</scope>
    <source>
        <strain evidence="7">NIES 2893</strain>
    </source>
</reference>
<evidence type="ECO:0000256" key="4">
    <source>
        <dbReference type="ARBA" id="ARBA00023136"/>
    </source>
</evidence>
<feature type="transmembrane region" description="Helical" evidence="5">
    <location>
        <begin position="186"/>
        <end position="206"/>
    </location>
</feature>
<evidence type="ECO:0000313" key="8">
    <source>
        <dbReference type="Proteomes" id="UP000660262"/>
    </source>
</evidence>
<dbReference type="PANTHER" id="PTHR43310">
    <property type="entry name" value="SULFATE TRANSPORTER YBAR-RELATED"/>
    <property type="match status" value="1"/>
</dbReference>
<dbReference type="AlphaFoldDB" id="A0A830HWK3"/>
<dbReference type="InterPro" id="IPR011547">
    <property type="entry name" value="SLC26A/SulP_dom"/>
</dbReference>
<feature type="transmembrane region" description="Helical" evidence="5">
    <location>
        <begin position="370"/>
        <end position="399"/>
    </location>
</feature>
<protein>
    <recommendedName>
        <fullName evidence="6">STAS domain-containing protein</fullName>
    </recommendedName>
</protein>
<dbReference type="PANTHER" id="PTHR43310:SF1">
    <property type="entry name" value="SULFATE TRANSPORTER YBAR-RELATED"/>
    <property type="match status" value="1"/>
</dbReference>
<comment type="subcellular location">
    <subcellularLocation>
        <location evidence="1">Membrane</location>
        <topology evidence="1">Multi-pass membrane protein</topology>
    </subcellularLocation>
</comment>
<gene>
    <name evidence="7" type="ORF">PPROV_001028000</name>
</gene>
<dbReference type="EMBL" id="BNJQ01000035">
    <property type="protein sequence ID" value="GHP11552.1"/>
    <property type="molecule type" value="Genomic_DNA"/>
</dbReference>
<dbReference type="Gene3D" id="3.30.750.24">
    <property type="entry name" value="STAS domain"/>
    <property type="match status" value="1"/>
</dbReference>
<evidence type="ECO:0000259" key="6">
    <source>
        <dbReference type="PROSITE" id="PS50801"/>
    </source>
</evidence>
<dbReference type="InterPro" id="IPR002645">
    <property type="entry name" value="STAS_dom"/>
</dbReference>
<feature type="transmembrane region" description="Helical" evidence="5">
    <location>
        <begin position="419"/>
        <end position="447"/>
    </location>
</feature>
<dbReference type="Pfam" id="PF00916">
    <property type="entry name" value="Sulfate_transp"/>
    <property type="match status" value="2"/>
</dbReference>
<evidence type="ECO:0000256" key="3">
    <source>
        <dbReference type="ARBA" id="ARBA00022989"/>
    </source>
</evidence>